<dbReference type="InterPro" id="IPR036163">
    <property type="entry name" value="HMA_dom_sf"/>
</dbReference>
<gene>
    <name evidence="3" type="ORF">C4N22_07105</name>
    <name evidence="2" type="ORF">C4N25_07960</name>
</gene>
<dbReference type="CDD" id="cd00371">
    <property type="entry name" value="HMA"/>
    <property type="match status" value="1"/>
</dbReference>
<dbReference type="Proteomes" id="UP000251634">
    <property type="component" value="Unassembled WGS sequence"/>
</dbReference>
<dbReference type="Gene3D" id="3.30.70.100">
    <property type="match status" value="1"/>
</dbReference>
<feature type="domain" description="HMA" evidence="1">
    <location>
        <begin position="1"/>
        <end position="69"/>
    </location>
</feature>
<dbReference type="PROSITE" id="PS50846">
    <property type="entry name" value="HMA_2"/>
    <property type="match status" value="1"/>
</dbReference>
<dbReference type="InterPro" id="IPR006121">
    <property type="entry name" value="HMA_dom"/>
</dbReference>
<protein>
    <recommendedName>
        <fullName evidence="1">HMA domain-containing protein</fullName>
    </recommendedName>
</protein>
<dbReference type="RefSeq" id="WP_022256609.1">
    <property type="nucleotide sequence ID" value="NZ_DAWEON010000002.1"/>
</dbReference>
<evidence type="ECO:0000313" key="3">
    <source>
        <dbReference type="EMBL" id="RAW59488.1"/>
    </source>
</evidence>
<dbReference type="EMBL" id="PRLE01000003">
    <property type="protein sequence ID" value="RAW59488.1"/>
    <property type="molecule type" value="Genomic_DNA"/>
</dbReference>
<dbReference type="SUPFAM" id="SSF55008">
    <property type="entry name" value="HMA, heavy metal-associated domain"/>
    <property type="match status" value="1"/>
</dbReference>
<reference evidence="4 5" key="1">
    <citation type="submission" date="2018-02" db="EMBL/GenBank/DDBJ databases">
        <title>Complete genome sequencing of Faecalibacterium prausnitzii strains isolated from the human gut.</title>
        <authorList>
            <person name="Fitzgerald B.C."/>
            <person name="Shkoporov A.N."/>
            <person name="Ross P.R."/>
            <person name="Hill C."/>
        </authorList>
    </citation>
    <scope>NUCLEOTIDE SEQUENCE [LARGE SCALE GENOMIC DNA]</scope>
    <source>
        <strain evidence="3 4">APC923/61-1</strain>
        <strain evidence="2 5">APC942/8-14-2</strain>
    </source>
</reference>
<evidence type="ECO:0000313" key="4">
    <source>
        <dbReference type="Proteomes" id="UP000250583"/>
    </source>
</evidence>
<comment type="caution">
    <text evidence="2">The sequence shown here is derived from an EMBL/GenBank/DDBJ whole genome shotgun (WGS) entry which is preliminary data.</text>
</comment>
<dbReference type="Pfam" id="PF00403">
    <property type="entry name" value="HMA"/>
    <property type="match status" value="1"/>
</dbReference>
<accession>A0A329TL54</accession>
<evidence type="ECO:0000313" key="2">
    <source>
        <dbReference type="EMBL" id="RAW50105.1"/>
    </source>
</evidence>
<name>A0A329TL54_9FIRM</name>
<evidence type="ECO:0000259" key="1">
    <source>
        <dbReference type="PROSITE" id="PS50846"/>
    </source>
</evidence>
<dbReference type="OrthoDB" id="7068874at2"/>
<sequence>MKKTYKIEVDCANCAAKMEDAANTVSGVAKATVSFMTQKMNVEFAEGADPKATMQEVLTACKKVEDDCEIFGI</sequence>
<dbReference type="AlphaFoldDB" id="A0A329TL54"/>
<dbReference type="GO" id="GO:0046872">
    <property type="term" value="F:metal ion binding"/>
    <property type="evidence" value="ECO:0007669"/>
    <property type="project" value="InterPro"/>
</dbReference>
<organism evidence="2 5">
    <name type="scientific">Faecalibacterium prausnitzii</name>
    <dbReference type="NCBI Taxonomy" id="853"/>
    <lineage>
        <taxon>Bacteria</taxon>
        <taxon>Bacillati</taxon>
        <taxon>Bacillota</taxon>
        <taxon>Clostridia</taxon>
        <taxon>Eubacteriales</taxon>
        <taxon>Oscillospiraceae</taxon>
        <taxon>Faecalibacterium</taxon>
    </lineage>
</organism>
<evidence type="ECO:0000313" key="5">
    <source>
        <dbReference type="Proteomes" id="UP000251634"/>
    </source>
</evidence>
<proteinExistence type="predicted"/>
<dbReference type="EMBL" id="PRKZ01000004">
    <property type="protein sequence ID" value="RAW50105.1"/>
    <property type="molecule type" value="Genomic_DNA"/>
</dbReference>
<dbReference type="Proteomes" id="UP000250583">
    <property type="component" value="Unassembled WGS sequence"/>
</dbReference>